<keyword evidence="2" id="KW-0479">Metal-binding</keyword>
<gene>
    <name evidence="5" type="ORF">METZ01_LOCUS187996</name>
</gene>
<dbReference type="InterPro" id="IPR009056">
    <property type="entry name" value="Cyt_c-like_dom"/>
</dbReference>
<dbReference type="GO" id="GO:0046872">
    <property type="term" value="F:metal ion binding"/>
    <property type="evidence" value="ECO:0007669"/>
    <property type="project" value="UniProtKB-KW"/>
</dbReference>
<accession>A0A382DAT1</accession>
<evidence type="ECO:0000259" key="4">
    <source>
        <dbReference type="PROSITE" id="PS51007"/>
    </source>
</evidence>
<feature type="domain" description="Cytochrome c" evidence="4">
    <location>
        <begin position="34"/>
        <end position="124"/>
    </location>
</feature>
<keyword evidence="1" id="KW-0349">Heme</keyword>
<dbReference type="Pfam" id="PF13442">
    <property type="entry name" value="Cytochrome_CBB3"/>
    <property type="match status" value="1"/>
</dbReference>
<evidence type="ECO:0000256" key="3">
    <source>
        <dbReference type="ARBA" id="ARBA00023004"/>
    </source>
</evidence>
<dbReference type="Gene3D" id="1.10.760.10">
    <property type="entry name" value="Cytochrome c-like domain"/>
    <property type="match status" value="1"/>
</dbReference>
<dbReference type="GO" id="GO:0020037">
    <property type="term" value="F:heme binding"/>
    <property type="evidence" value="ECO:0007669"/>
    <property type="project" value="InterPro"/>
</dbReference>
<organism evidence="5">
    <name type="scientific">marine metagenome</name>
    <dbReference type="NCBI Taxonomy" id="408172"/>
    <lineage>
        <taxon>unclassified sequences</taxon>
        <taxon>metagenomes</taxon>
        <taxon>ecological metagenomes</taxon>
    </lineage>
</organism>
<feature type="non-terminal residue" evidence="5">
    <location>
        <position position="1"/>
    </location>
</feature>
<dbReference type="SUPFAM" id="SSF46626">
    <property type="entry name" value="Cytochrome c"/>
    <property type="match status" value="1"/>
</dbReference>
<sequence>VQRPLRPCLAGLLTLVVVLGACEQASDEPAEPVDSVDVGKKLYRDHGCALCHGEGGLGDGRMARSLDPPPRDFSKSDQFALGHTVDAVAEAIRTGAGGRGAMPGYGHLSETDRRALAVFIVSMAEAPHE</sequence>
<evidence type="ECO:0000256" key="2">
    <source>
        <dbReference type="ARBA" id="ARBA00022723"/>
    </source>
</evidence>
<dbReference type="AlphaFoldDB" id="A0A382DAT1"/>
<protein>
    <recommendedName>
        <fullName evidence="4">Cytochrome c domain-containing protein</fullName>
    </recommendedName>
</protein>
<name>A0A382DAT1_9ZZZZ</name>
<dbReference type="PROSITE" id="PS51007">
    <property type="entry name" value="CYTC"/>
    <property type="match status" value="1"/>
</dbReference>
<evidence type="ECO:0000256" key="1">
    <source>
        <dbReference type="ARBA" id="ARBA00022617"/>
    </source>
</evidence>
<keyword evidence="3" id="KW-0408">Iron</keyword>
<dbReference type="InterPro" id="IPR036909">
    <property type="entry name" value="Cyt_c-like_dom_sf"/>
</dbReference>
<dbReference type="EMBL" id="UINC01038309">
    <property type="protein sequence ID" value="SVB35142.1"/>
    <property type="molecule type" value="Genomic_DNA"/>
</dbReference>
<proteinExistence type="predicted"/>
<evidence type="ECO:0000313" key="5">
    <source>
        <dbReference type="EMBL" id="SVB35142.1"/>
    </source>
</evidence>
<dbReference type="GO" id="GO:0009055">
    <property type="term" value="F:electron transfer activity"/>
    <property type="evidence" value="ECO:0007669"/>
    <property type="project" value="InterPro"/>
</dbReference>
<reference evidence="5" key="1">
    <citation type="submission" date="2018-05" db="EMBL/GenBank/DDBJ databases">
        <authorList>
            <person name="Lanie J.A."/>
            <person name="Ng W.-L."/>
            <person name="Kazmierczak K.M."/>
            <person name="Andrzejewski T.M."/>
            <person name="Davidsen T.M."/>
            <person name="Wayne K.J."/>
            <person name="Tettelin H."/>
            <person name="Glass J.I."/>
            <person name="Rusch D."/>
            <person name="Podicherti R."/>
            <person name="Tsui H.-C.T."/>
            <person name="Winkler M.E."/>
        </authorList>
    </citation>
    <scope>NUCLEOTIDE SEQUENCE</scope>
</reference>